<feature type="region of interest" description="Disordered" evidence="9">
    <location>
        <begin position="455"/>
        <end position="494"/>
    </location>
</feature>
<name>A0A6A5H4Y0_CAERE</name>
<evidence type="ECO:0000256" key="4">
    <source>
        <dbReference type="ARBA" id="ARBA00022705"/>
    </source>
</evidence>
<feature type="compositionally biased region" description="Low complexity" evidence="9">
    <location>
        <begin position="346"/>
        <end position="356"/>
    </location>
</feature>
<dbReference type="GO" id="GO:0003688">
    <property type="term" value="F:DNA replication origin binding"/>
    <property type="evidence" value="ECO:0007669"/>
    <property type="project" value="TreeGrafter"/>
</dbReference>
<dbReference type="InterPro" id="IPR055065">
    <property type="entry name" value="OB_MCM10"/>
</dbReference>
<dbReference type="GO" id="GO:0043596">
    <property type="term" value="C:nuclear replication fork"/>
    <property type="evidence" value="ECO:0007669"/>
    <property type="project" value="TreeGrafter"/>
</dbReference>
<dbReference type="PANTHER" id="PTHR13454">
    <property type="entry name" value="PROTEIN MCM10 HOMOLOG"/>
    <property type="match status" value="1"/>
</dbReference>
<dbReference type="RefSeq" id="XP_053587361.1">
    <property type="nucleotide sequence ID" value="XM_053727784.1"/>
</dbReference>
<evidence type="ECO:0000256" key="1">
    <source>
        <dbReference type="ARBA" id="ARBA00004123"/>
    </source>
</evidence>
<evidence type="ECO:0000256" key="8">
    <source>
        <dbReference type="ARBA" id="ARBA00023242"/>
    </source>
</evidence>
<feature type="region of interest" description="Disordered" evidence="9">
    <location>
        <begin position="41"/>
        <end position="67"/>
    </location>
</feature>
<organism evidence="11 12">
    <name type="scientific">Caenorhabditis remanei</name>
    <name type="common">Caenorhabditis vulgaris</name>
    <dbReference type="NCBI Taxonomy" id="31234"/>
    <lineage>
        <taxon>Eukaryota</taxon>
        <taxon>Metazoa</taxon>
        <taxon>Ecdysozoa</taxon>
        <taxon>Nematoda</taxon>
        <taxon>Chromadorea</taxon>
        <taxon>Rhabditida</taxon>
        <taxon>Rhabditina</taxon>
        <taxon>Rhabditomorpha</taxon>
        <taxon>Rhabditoidea</taxon>
        <taxon>Rhabditidae</taxon>
        <taxon>Peloderinae</taxon>
        <taxon>Caenorhabditis</taxon>
    </lineage>
</organism>
<keyword evidence="5" id="KW-0479">Metal-binding</keyword>
<feature type="region of interest" description="Disordered" evidence="9">
    <location>
        <begin position="328"/>
        <end position="356"/>
    </location>
</feature>
<reference evidence="11 12" key="1">
    <citation type="submission" date="2019-12" db="EMBL/GenBank/DDBJ databases">
        <title>Chromosome-level assembly of the Caenorhabditis remanei genome.</title>
        <authorList>
            <person name="Teterina A.A."/>
            <person name="Willis J.H."/>
            <person name="Phillips P.C."/>
        </authorList>
    </citation>
    <scope>NUCLEOTIDE SEQUENCE [LARGE SCALE GENOMIC DNA]</scope>
    <source>
        <strain evidence="11 12">PX506</strain>
        <tissue evidence="11">Whole organism</tissue>
    </source>
</reference>
<dbReference type="GeneID" id="9802628"/>
<dbReference type="Gene3D" id="2.40.50.140">
    <property type="entry name" value="Nucleic acid-binding proteins"/>
    <property type="match status" value="1"/>
</dbReference>
<evidence type="ECO:0000256" key="3">
    <source>
        <dbReference type="ARBA" id="ARBA00017770"/>
    </source>
</evidence>
<sequence>MDPLDDLLTQLEGVEEEELKPITENINNGPRAIDMREEALKAMEKPEKSAASSSMREFEEENSDDDELYVKKRELTEQGIQLERYLKKNSSTSGPKSTDAFKSNKKSMLTGLTKPSTEAVTVGIVRFDKFQISIRNPKISSSSFGAFTAGMKLEKLSDLKPTANFKEAWCTMGVIVEKGFKKKSANGNDFLIWKLHDLKDCQTQPVKLLMFGDAIKDHWEIKLGSVIALISAQIADDSSASGAKKPVSATLKVSKSNNIVEIGQSAHYGTCKGIRQQDGQRCSNFVNSSLSEFCVFHVMSAARKLSAKRGVFNAVTCGPNVGGLSFNKKSATTSKSQTPIRPGMISSGLSNSSGSPLLRDTMRPADSNTLTTPTTTLKQITKEEEKSSLNDILNQRKNTFAARQILKLKEKKDEKCIENMEEMIEFMATDNSNEKYKHSSFGEFLKADTENEKSKVVDLRSSSSTTTTSSPNGSKLWTMSMTKNNKPVGHKDAQEHAARLRAIAILKAKRKESEEEKSGGVKRKAVRTPGENSPSDAKRSKSSSQSKMDEIRALLARKSTHHKEAEKAEHDMLQRHLTGMEEREKVETFTSTCMEVKNVKVVTCNQCKYTSQFASSECMKKEHKLIRHTADKRFFKCTGCKKRTVCFEMMPTKHCPHCNENKWERVAMKDERKVVLETENLLVRGEERPFVSS</sequence>
<dbReference type="InterPro" id="IPR040184">
    <property type="entry name" value="Mcm10"/>
</dbReference>
<feature type="compositionally biased region" description="Polar residues" evidence="9">
    <location>
        <begin position="471"/>
        <end position="485"/>
    </location>
</feature>
<dbReference type="KEGG" id="crq:GCK72_010292"/>
<comment type="similarity">
    <text evidence="2">Belongs to the MCM10 family.</text>
</comment>
<dbReference type="PANTHER" id="PTHR13454:SF11">
    <property type="entry name" value="PROTEIN MCM10 HOMOLOG"/>
    <property type="match status" value="1"/>
</dbReference>
<evidence type="ECO:0000313" key="12">
    <source>
        <dbReference type="Proteomes" id="UP000483820"/>
    </source>
</evidence>
<dbReference type="EMBL" id="WUAV01000003">
    <property type="protein sequence ID" value="KAF1762031.1"/>
    <property type="molecule type" value="Genomic_DNA"/>
</dbReference>
<evidence type="ECO:0000256" key="7">
    <source>
        <dbReference type="ARBA" id="ARBA00022833"/>
    </source>
</evidence>
<dbReference type="InterPro" id="IPR015411">
    <property type="entry name" value="Rep_factor_Mcm10_C"/>
</dbReference>
<protein>
    <recommendedName>
        <fullName evidence="3">Protein MCM10 homolog</fullName>
    </recommendedName>
</protein>
<dbReference type="InterPro" id="IPR015408">
    <property type="entry name" value="Znf_Mcm10/DnaG"/>
</dbReference>
<gene>
    <name evidence="11" type="ORF">GCK72_010292</name>
</gene>
<dbReference type="AlphaFoldDB" id="A0A6A5H4Y0"/>
<evidence type="ECO:0000256" key="5">
    <source>
        <dbReference type="ARBA" id="ARBA00022723"/>
    </source>
</evidence>
<dbReference type="InterPro" id="IPR056791">
    <property type="entry name" value="Znf_Mcm10_C"/>
</dbReference>
<evidence type="ECO:0000259" key="10">
    <source>
        <dbReference type="SMART" id="SM01280"/>
    </source>
</evidence>
<feature type="compositionally biased region" description="Acidic residues" evidence="9">
    <location>
        <begin position="58"/>
        <end position="67"/>
    </location>
</feature>
<proteinExistence type="inferred from homology"/>
<dbReference type="Pfam" id="PF22379">
    <property type="entry name" value="OB_MCM10"/>
    <property type="match status" value="1"/>
</dbReference>
<dbReference type="Pfam" id="PF09332">
    <property type="entry name" value="Mcm10"/>
    <property type="match status" value="1"/>
</dbReference>
<feature type="compositionally biased region" description="Low complexity" evidence="9">
    <location>
        <begin position="461"/>
        <end position="470"/>
    </location>
</feature>
<feature type="domain" description="Replication factor Mcm10 C-terminal" evidence="10">
    <location>
        <begin position="370"/>
        <end position="693"/>
    </location>
</feature>
<dbReference type="CTD" id="9802628"/>
<dbReference type="InterPro" id="IPR012340">
    <property type="entry name" value="NA-bd_OB-fold"/>
</dbReference>
<comment type="caution">
    <text evidence="11">The sequence shown here is derived from an EMBL/GenBank/DDBJ whole genome shotgun (WGS) entry which is preliminary data.</text>
</comment>
<accession>A0A6A5H4Y0</accession>
<feature type="region of interest" description="Disordered" evidence="9">
    <location>
        <begin position="13"/>
        <end position="32"/>
    </location>
</feature>
<dbReference type="GO" id="GO:0006270">
    <property type="term" value="P:DNA replication initiation"/>
    <property type="evidence" value="ECO:0007669"/>
    <property type="project" value="InterPro"/>
</dbReference>
<keyword evidence="6" id="KW-0863">Zinc-finger</keyword>
<dbReference type="Pfam" id="PF24863">
    <property type="entry name" value="zf-CCCH_Mcm10"/>
    <property type="match status" value="1"/>
</dbReference>
<dbReference type="GO" id="GO:0003697">
    <property type="term" value="F:single-stranded DNA binding"/>
    <property type="evidence" value="ECO:0007669"/>
    <property type="project" value="InterPro"/>
</dbReference>
<evidence type="ECO:0000256" key="6">
    <source>
        <dbReference type="ARBA" id="ARBA00022771"/>
    </source>
</evidence>
<keyword evidence="4" id="KW-0235">DNA replication</keyword>
<dbReference type="SMART" id="SM01280">
    <property type="entry name" value="Mcm10"/>
    <property type="match status" value="1"/>
</dbReference>
<dbReference type="GO" id="GO:0008270">
    <property type="term" value="F:zinc ion binding"/>
    <property type="evidence" value="ECO:0007669"/>
    <property type="project" value="UniProtKB-KW"/>
</dbReference>
<evidence type="ECO:0000313" key="11">
    <source>
        <dbReference type="EMBL" id="KAF1762031.1"/>
    </source>
</evidence>
<evidence type="ECO:0000256" key="2">
    <source>
        <dbReference type="ARBA" id="ARBA00009679"/>
    </source>
</evidence>
<evidence type="ECO:0000256" key="9">
    <source>
        <dbReference type="SAM" id="MobiDB-lite"/>
    </source>
</evidence>
<keyword evidence="8" id="KW-0539">Nucleus</keyword>
<feature type="compositionally biased region" description="Polar residues" evidence="9">
    <location>
        <begin position="328"/>
        <end position="339"/>
    </location>
</feature>
<dbReference type="Pfam" id="PF09329">
    <property type="entry name" value="zf-primase"/>
    <property type="match status" value="1"/>
</dbReference>
<feature type="region of interest" description="Disordered" evidence="9">
    <location>
        <begin position="509"/>
        <end position="548"/>
    </location>
</feature>
<keyword evidence="7" id="KW-0862">Zinc</keyword>
<comment type="subcellular location">
    <subcellularLocation>
        <location evidence="1">Nucleus</location>
    </subcellularLocation>
</comment>
<dbReference type="Proteomes" id="UP000483820">
    <property type="component" value="Chromosome III"/>
</dbReference>